<comment type="caution">
    <text evidence="1">The sequence shown here is derived from an EMBL/GenBank/DDBJ whole genome shotgun (WGS) entry which is preliminary data.</text>
</comment>
<accession>A0AAE1DKC3</accession>
<gene>
    <name evidence="1" type="ORF">RRG08_036614</name>
</gene>
<dbReference type="Proteomes" id="UP001283361">
    <property type="component" value="Unassembled WGS sequence"/>
</dbReference>
<protein>
    <submittedName>
        <fullName evidence="1">Uncharacterized protein</fullName>
    </submittedName>
</protein>
<organism evidence="1 2">
    <name type="scientific">Elysia crispata</name>
    <name type="common">lettuce slug</name>
    <dbReference type="NCBI Taxonomy" id="231223"/>
    <lineage>
        <taxon>Eukaryota</taxon>
        <taxon>Metazoa</taxon>
        <taxon>Spiralia</taxon>
        <taxon>Lophotrochozoa</taxon>
        <taxon>Mollusca</taxon>
        <taxon>Gastropoda</taxon>
        <taxon>Heterobranchia</taxon>
        <taxon>Euthyneura</taxon>
        <taxon>Panpulmonata</taxon>
        <taxon>Sacoglossa</taxon>
        <taxon>Placobranchoidea</taxon>
        <taxon>Plakobranchidae</taxon>
        <taxon>Elysia</taxon>
    </lineage>
</organism>
<proteinExistence type="predicted"/>
<evidence type="ECO:0000313" key="2">
    <source>
        <dbReference type="Proteomes" id="UP001283361"/>
    </source>
</evidence>
<sequence length="68" mass="7320">MGVGDSGVGAKPSEIVKFAPSEWLGAACSDSDYCGISITVCIDGQFQGYQRRSTKRQKANMAHTTRLH</sequence>
<evidence type="ECO:0000313" key="1">
    <source>
        <dbReference type="EMBL" id="KAK3773924.1"/>
    </source>
</evidence>
<dbReference type="AlphaFoldDB" id="A0AAE1DKC3"/>
<dbReference type="EMBL" id="JAWDGP010003486">
    <property type="protein sequence ID" value="KAK3773924.1"/>
    <property type="molecule type" value="Genomic_DNA"/>
</dbReference>
<name>A0AAE1DKC3_9GAST</name>
<keyword evidence="2" id="KW-1185">Reference proteome</keyword>
<reference evidence="1" key="1">
    <citation type="journal article" date="2023" name="G3 (Bethesda)">
        <title>A reference genome for the long-term kleptoplast-retaining sea slug Elysia crispata morphotype clarki.</title>
        <authorList>
            <person name="Eastman K.E."/>
            <person name="Pendleton A.L."/>
            <person name="Shaikh M.A."/>
            <person name="Suttiyut T."/>
            <person name="Ogas R."/>
            <person name="Tomko P."/>
            <person name="Gavelis G."/>
            <person name="Widhalm J.R."/>
            <person name="Wisecaver J.H."/>
        </authorList>
    </citation>
    <scope>NUCLEOTIDE SEQUENCE</scope>
    <source>
        <strain evidence="1">ECLA1</strain>
    </source>
</reference>